<dbReference type="PANTHER" id="PTHR45138">
    <property type="entry name" value="REGULATORY COMPONENTS OF SENSORY TRANSDUCTION SYSTEM"/>
    <property type="match status" value="1"/>
</dbReference>
<name>A0A833MDW8_9FIRM</name>
<dbReference type="SMART" id="SM00267">
    <property type="entry name" value="GGDEF"/>
    <property type="match status" value="1"/>
</dbReference>
<comment type="caution">
    <text evidence="2">The sequence shown here is derived from an EMBL/GenBank/DDBJ whole genome shotgun (WGS) entry which is preliminary data.</text>
</comment>
<gene>
    <name evidence="2" type="ORF">F8153_08435</name>
</gene>
<proteinExistence type="predicted"/>
<dbReference type="InterPro" id="IPR043128">
    <property type="entry name" value="Rev_trsase/Diguanyl_cyclase"/>
</dbReference>
<evidence type="ECO:0000259" key="1">
    <source>
        <dbReference type="PROSITE" id="PS50887"/>
    </source>
</evidence>
<dbReference type="InterPro" id="IPR050469">
    <property type="entry name" value="Diguanylate_Cyclase"/>
</dbReference>
<evidence type="ECO:0000313" key="2">
    <source>
        <dbReference type="EMBL" id="KAB3529819.1"/>
    </source>
</evidence>
<dbReference type="AlphaFoldDB" id="A0A833MDW8"/>
<dbReference type="Gene3D" id="3.30.70.270">
    <property type="match status" value="1"/>
</dbReference>
<feature type="domain" description="GGDEF" evidence="1">
    <location>
        <begin position="25"/>
        <end position="172"/>
    </location>
</feature>
<dbReference type="PANTHER" id="PTHR45138:SF9">
    <property type="entry name" value="DIGUANYLATE CYCLASE DGCM-RELATED"/>
    <property type="match status" value="1"/>
</dbReference>
<sequence length="172" mass="19385">MSYLDELTGLPGRRALKEAMLKLSGNYVIAMLDIDFFKKFNDRYGHDVGDEVLKMVAANIKQVHGNGKAYRYGGEEFTILFPGKTVSEALPLLEEVRQIIEKRSFVLRGKNRPKNKPKTVTKNNGQQKKLSITISIGVAEKTNDTRLPQDVLKNADKALYRAKKKGRNCVSK</sequence>
<keyword evidence="3" id="KW-1185">Reference proteome</keyword>
<dbReference type="RefSeq" id="WP_151865918.1">
    <property type="nucleotide sequence ID" value="NZ_WBZB01000025.1"/>
</dbReference>
<accession>A0A833MDW8</accession>
<dbReference type="InterPro" id="IPR029787">
    <property type="entry name" value="Nucleotide_cyclase"/>
</dbReference>
<dbReference type="InterPro" id="IPR000160">
    <property type="entry name" value="GGDEF_dom"/>
</dbReference>
<dbReference type="Proteomes" id="UP000465601">
    <property type="component" value="Unassembled WGS sequence"/>
</dbReference>
<dbReference type="GO" id="GO:0005886">
    <property type="term" value="C:plasma membrane"/>
    <property type="evidence" value="ECO:0007669"/>
    <property type="project" value="TreeGrafter"/>
</dbReference>
<dbReference type="PROSITE" id="PS50887">
    <property type="entry name" value="GGDEF"/>
    <property type="match status" value="1"/>
</dbReference>
<dbReference type="EMBL" id="WBZB01000025">
    <property type="protein sequence ID" value="KAB3529819.1"/>
    <property type="molecule type" value="Genomic_DNA"/>
</dbReference>
<dbReference type="Pfam" id="PF00990">
    <property type="entry name" value="GGDEF"/>
    <property type="match status" value="1"/>
</dbReference>
<evidence type="ECO:0000313" key="3">
    <source>
        <dbReference type="Proteomes" id="UP000465601"/>
    </source>
</evidence>
<dbReference type="GO" id="GO:0043709">
    <property type="term" value="P:cell adhesion involved in single-species biofilm formation"/>
    <property type="evidence" value="ECO:0007669"/>
    <property type="project" value="TreeGrafter"/>
</dbReference>
<dbReference type="CDD" id="cd01949">
    <property type="entry name" value="GGDEF"/>
    <property type="match status" value="1"/>
</dbReference>
<dbReference type="GO" id="GO:1902201">
    <property type="term" value="P:negative regulation of bacterial-type flagellum-dependent cell motility"/>
    <property type="evidence" value="ECO:0007669"/>
    <property type="project" value="TreeGrafter"/>
</dbReference>
<protein>
    <submittedName>
        <fullName evidence="2">GGDEF domain-containing protein</fullName>
    </submittedName>
</protein>
<dbReference type="GO" id="GO:0052621">
    <property type="term" value="F:diguanylate cyclase activity"/>
    <property type="evidence" value="ECO:0007669"/>
    <property type="project" value="TreeGrafter"/>
</dbReference>
<organism evidence="2 3">
    <name type="scientific">Alkaliphilus serpentinus</name>
    <dbReference type="NCBI Taxonomy" id="1482731"/>
    <lineage>
        <taxon>Bacteria</taxon>
        <taxon>Bacillati</taxon>
        <taxon>Bacillota</taxon>
        <taxon>Clostridia</taxon>
        <taxon>Peptostreptococcales</taxon>
        <taxon>Natronincolaceae</taxon>
        <taxon>Alkaliphilus</taxon>
    </lineage>
</organism>
<dbReference type="OrthoDB" id="9805474at2"/>
<dbReference type="NCBIfam" id="TIGR00254">
    <property type="entry name" value="GGDEF"/>
    <property type="match status" value="1"/>
</dbReference>
<dbReference type="SUPFAM" id="SSF55073">
    <property type="entry name" value="Nucleotide cyclase"/>
    <property type="match status" value="1"/>
</dbReference>
<reference evidence="2 3" key="1">
    <citation type="submission" date="2019-10" db="EMBL/GenBank/DDBJ databases">
        <title>Alkaliphilus serpentinus sp. nov. and Alkaliphilus pronyensis sp. nov., two novel anaerobic alkaliphilic species isolated from the serpentinized-hosted hydrothermal field of the Prony Bay (New Caledonia).</title>
        <authorList>
            <person name="Postec A."/>
        </authorList>
    </citation>
    <scope>NUCLEOTIDE SEQUENCE [LARGE SCALE GENOMIC DNA]</scope>
    <source>
        <strain evidence="2 3">LacT</strain>
    </source>
</reference>